<evidence type="ECO:0000313" key="1">
    <source>
        <dbReference type="EMBL" id="TWT31999.1"/>
    </source>
</evidence>
<dbReference type="AlphaFoldDB" id="A0A5C5V1Z2"/>
<evidence type="ECO:0008006" key="3">
    <source>
        <dbReference type="Google" id="ProtNLM"/>
    </source>
</evidence>
<evidence type="ECO:0000313" key="2">
    <source>
        <dbReference type="Proteomes" id="UP000318878"/>
    </source>
</evidence>
<dbReference type="Gene3D" id="1.25.10.10">
    <property type="entry name" value="Leucine-rich Repeat Variant"/>
    <property type="match status" value="2"/>
</dbReference>
<dbReference type="SUPFAM" id="SSF48371">
    <property type="entry name" value="ARM repeat"/>
    <property type="match status" value="1"/>
</dbReference>
<protein>
    <recommendedName>
        <fullName evidence="3">HEAT repeat protein</fullName>
    </recommendedName>
</protein>
<dbReference type="Proteomes" id="UP000318878">
    <property type="component" value="Unassembled WGS sequence"/>
</dbReference>
<sequence length="541" mass="60650">MPQEFEKTYEFLARSGNAAATPVLIAALRSEAIDIRDHAFDALLKRTSVKGEAYLFENWDDLSDAWKQKIKLQMGVMTTMLRERLLSSSRPESEKAAAIALQLEEFDLVRTMASAAEDQNNPNRDVAGRCLVSLIDRLRKLLDEATDARKRNLVIWRGRAMEALEDSMRRCNSHQSEDIVESFLMLTSREHPVFRHLLDSPASQVYRITLGILKRTLRPSIVRLIISIFHETSPCLTLLSAAAWRTDKPFVTQLLDSFSSGMSETEMRNIKKIPSVAWCNDQLEMLESLTGRQQETALRFLTTSSQDRDSVFGVIHFFLTRGKPEGRLAAVDSLAKDRGAVASQLIIDATKDEDPDVAAAALRQLRNRGIPGSLKYLLAQLDSEHEVVRVAVRESLEEFSFSKFLAAFDLMDADRRKTTGHLVRKIDSQSDQLLIAELTSDMQSRRRRAIEVVECLGIARQMEQPLLELLKCDDYLIRVAAANALAGCNSDTAVAGLREALLDRNVSVQQAAEASLQVIAERRTTAPAIRIRPKTPAGEKE</sequence>
<keyword evidence="2" id="KW-1185">Reference proteome</keyword>
<dbReference type="OrthoDB" id="231319at2"/>
<dbReference type="InterPro" id="IPR011989">
    <property type="entry name" value="ARM-like"/>
</dbReference>
<dbReference type="RefSeq" id="WP_146434594.1">
    <property type="nucleotide sequence ID" value="NZ_SJPF01000004.1"/>
</dbReference>
<reference evidence="1 2" key="1">
    <citation type="submission" date="2019-02" db="EMBL/GenBank/DDBJ databases">
        <title>Deep-cultivation of Planctomycetes and their phenomic and genomic characterization uncovers novel biology.</title>
        <authorList>
            <person name="Wiegand S."/>
            <person name="Jogler M."/>
            <person name="Boedeker C."/>
            <person name="Pinto D."/>
            <person name="Vollmers J."/>
            <person name="Rivas-Marin E."/>
            <person name="Kohn T."/>
            <person name="Peeters S.H."/>
            <person name="Heuer A."/>
            <person name="Rast P."/>
            <person name="Oberbeckmann S."/>
            <person name="Bunk B."/>
            <person name="Jeske O."/>
            <person name="Meyerdierks A."/>
            <person name="Storesund J.E."/>
            <person name="Kallscheuer N."/>
            <person name="Luecker S."/>
            <person name="Lage O.M."/>
            <person name="Pohl T."/>
            <person name="Merkel B.J."/>
            <person name="Hornburger P."/>
            <person name="Mueller R.-W."/>
            <person name="Bruemmer F."/>
            <person name="Labrenz M."/>
            <person name="Spormann A.M."/>
            <person name="Op Den Camp H."/>
            <person name="Overmann J."/>
            <person name="Amann R."/>
            <person name="Jetten M.S.M."/>
            <person name="Mascher T."/>
            <person name="Medema M.H."/>
            <person name="Devos D.P."/>
            <person name="Kaster A.-K."/>
            <person name="Ovreas L."/>
            <person name="Rohde M."/>
            <person name="Galperin M.Y."/>
            <person name="Jogler C."/>
        </authorList>
    </citation>
    <scope>NUCLEOTIDE SEQUENCE [LARGE SCALE GENOMIC DNA]</scope>
    <source>
        <strain evidence="1 2">Enr8</strain>
    </source>
</reference>
<comment type="caution">
    <text evidence="1">The sequence shown here is derived from an EMBL/GenBank/DDBJ whole genome shotgun (WGS) entry which is preliminary data.</text>
</comment>
<dbReference type="Pfam" id="PF13646">
    <property type="entry name" value="HEAT_2"/>
    <property type="match status" value="1"/>
</dbReference>
<gene>
    <name evidence="1" type="ORF">Enr8_39250</name>
</gene>
<dbReference type="InterPro" id="IPR016024">
    <property type="entry name" value="ARM-type_fold"/>
</dbReference>
<organism evidence="1 2">
    <name type="scientific">Blastopirellula retiformator</name>
    <dbReference type="NCBI Taxonomy" id="2527970"/>
    <lineage>
        <taxon>Bacteria</taxon>
        <taxon>Pseudomonadati</taxon>
        <taxon>Planctomycetota</taxon>
        <taxon>Planctomycetia</taxon>
        <taxon>Pirellulales</taxon>
        <taxon>Pirellulaceae</taxon>
        <taxon>Blastopirellula</taxon>
    </lineage>
</organism>
<accession>A0A5C5V1Z2</accession>
<proteinExistence type="predicted"/>
<name>A0A5C5V1Z2_9BACT</name>
<dbReference type="EMBL" id="SJPF01000004">
    <property type="protein sequence ID" value="TWT31999.1"/>
    <property type="molecule type" value="Genomic_DNA"/>
</dbReference>